<dbReference type="STRING" id="1480694.DC28_09940"/>
<evidence type="ECO:0000256" key="4">
    <source>
        <dbReference type="ARBA" id="ARBA00022723"/>
    </source>
</evidence>
<keyword evidence="7" id="KW-1185">Reference proteome</keyword>
<sequence length="253" mass="27726">MLIEEFDTWARGHLSIDEMAGIDNSINGIQVSCGQREITRAAFAVDACLETFTRAADWGAQLLFVHHGLFWGREQPLVGTHYRRIHALMKEDIALYAAHLPLDAHPELGNNAGMCQVLGLQEREPFGSYHGVKIGYKGLLPEARTVEQVVQQLFGDPGQAIAVLPFGPSKVRSLGIISGGAPFEVDQAIDEGLDLFITGDANHVVYHRCLEAGINVIFAGHYATEVFGPKLMMQRAEAELGLEVRFIHVPTGL</sequence>
<comment type="similarity">
    <text evidence="1">Belongs to the GTP cyclohydrolase I type 2/NIF3 family.</text>
</comment>
<dbReference type="FunFam" id="3.40.1390.30:FF:000001">
    <property type="entry name" value="GTP cyclohydrolase 1 type 2"/>
    <property type="match status" value="1"/>
</dbReference>
<organism evidence="6 7">
    <name type="scientific">Spirochaeta lutea</name>
    <dbReference type="NCBI Taxonomy" id="1480694"/>
    <lineage>
        <taxon>Bacteria</taxon>
        <taxon>Pseudomonadati</taxon>
        <taxon>Spirochaetota</taxon>
        <taxon>Spirochaetia</taxon>
        <taxon>Spirochaetales</taxon>
        <taxon>Spirochaetaceae</taxon>
        <taxon>Spirochaeta</taxon>
    </lineage>
</organism>
<comment type="subunit">
    <text evidence="2">Homohexamer.</text>
</comment>
<dbReference type="PANTHER" id="PTHR13799">
    <property type="entry name" value="NGG1 INTERACTING FACTOR 3"/>
    <property type="match status" value="1"/>
</dbReference>
<evidence type="ECO:0000256" key="2">
    <source>
        <dbReference type="ARBA" id="ARBA00011643"/>
    </source>
</evidence>
<evidence type="ECO:0000256" key="3">
    <source>
        <dbReference type="ARBA" id="ARBA00022112"/>
    </source>
</evidence>
<dbReference type="SUPFAM" id="SSF102705">
    <property type="entry name" value="NIF3 (NGG1p interacting factor 3)-like"/>
    <property type="match status" value="1"/>
</dbReference>
<name>A0A098QVH4_9SPIO</name>
<evidence type="ECO:0000256" key="1">
    <source>
        <dbReference type="ARBA" id="ARBA00006964"/>
    </source>
</evidence>
<evidence type="ECO:0000256" key="5">
    <source>
        <dbReference type="PIRSR" id="PIRSR602678-1"/>
    </source>
</evidence>
<feature type="binding site" evidence="5">
    <location>
        <position position="103"/>
    </location>
    <ligand>
        <name>a divalent metal cation</name>
        <dbReference type="ChEBI" id="CHEBI:60240"/>
        <label>1</label>
    </ligand>
</feature>
<dbReference type="Proteomes" id="UP000029692">
    <property type="component" value="Unassembled WGS sequence"/>
</dbReference>
<dbReference type="PANTHER" id="PTHR13799:SF14">
    <property type="entry name" value="GTP CYCLOHYDROLASE 1 TYPE 2 HOMOLOG"/>
    <property type="match status" value="1"/>
</dbReference>
<gene>
    <name evidence="6" type="ORF">DC28_09940</name>
</gene>
<accession>A0A098QVH4</accession>
<dbReference type="Pfam" id="PF01784">
    <property type="entry name" value="DUF34_NIF3"/>
    <property type="match status" value="1"/>
</dbReference>
<dbReference type="AlphaFoldDB" id="A0A098QVH4"/>
<evidence type="ECO:0000313" key="6">
    <source>
        <dbReference type="EMBL" id="KGE71591.1"/>
    </source>
</evidence>
<dbReference type="eggNOG" id="COG0327">
    <property type="taxonomic scope" value="Bacteria"/>
</dbReference>
<proteinExistence type="inferred from homology"/>
<dbReference type="Gene3D" id="3.40.1390.30">
    <property type="entry name" value="NIF3 (NGG1p interacting factor 3)-like"/>
    <property type="match status" value="2"/>
</dbReference>
<comment type="caution">
    <text evidence="6">The sequence shown here is derived from an EMBL/GenBank/DDBJ whole genome shotgun (WGS) entry which is preliminary data.</text>
</comment>
<feature type="binding site" evidence="5">
    <location>
        <position position="225"/>
    </location>
    <ligand>
        <name>a divalent metal cation</name>
        <dbReference type="ChEBI" id="CHEBI:60240"/>
        <label>1</label>
    </ligand>
</feature>
<dbReference type="InterPro" id="IPR002678">
    <property type="entry name" value="DUF34/NIF3"/>
</dbReference>
<feature type="binding site" evidence="5">
    <location>
        <position position="66"/>
    </location>
    <ligand>
        <name>a divalent metal cation</name>
        <dbReference type="ChEBI" id="CHEBI:60240"/>
        <label>1</label>
    </ligand>
</feature>
<keyword evidence="4 5" id="KW-0479">Metal-binding</keyword>
<evidence type="ECO:0000313" key="7">
    <source>
        <dbReference type="Proteomes" id="UP000029692"/>
    </source>
</evidence>
<dbReference type="GO" id="GO:0005737">
    <property type="term" value="C:cytoplasm"/>
    <property type="evidence" value="ECO:0007669"/>
    <property type="project" value="TreeGrafter"/>
</dbReference>
<dbReference type="NCBIfam" id="TIGR00486">
    <property type="entry name" value="YbgI_SA1388"/>
    <property type="match status" value="1"/>
</dbReference>
<feature type="binding site" evidence="5">
    <location>
        <position position="221"/>
    </location>
    <ligand>
        <name>a divalent metal cation</name>
        <dbReference type="ChEBI" id="CHEBI:60240"/>
        <label>1</label>
    </ligand>
</feature>
<dbReference type="InterPro" id="IPR036069">
    <property type="entry name" value="DUF34/NIF3_sf"/>
</dbReference>
<protein>
    <recommendedName>
        <fullName evidence="3">GTP cyclohydrolase 1 type 2 homolog</fullName>
    </recommendedName>
</protein>
<dbReference type="GO" id="GO:0046872">
    <property type="term" value="F:metal ion binding"/>
    <property type="evidence" value="ECO:0007669"/>
    <property type="project" value="UniProtKB-KW"/>
</dbReference>
<feature type="binding site" evidence="5">
    <location>
        <position position="67"/>
    </location>
    <ligand>
        <name>a divalent metal cation</name>
        <dbReference type="ChEBI" id="CHEBI:60240"/>
        <label>1</label>
    </ligand>
</feature>
<reference evidence="6 7" key="1">
    <citation type="submission" date="2014-05" db="EMBL/GenBank/DDBJ databases">
        <title>De novo Genome Sequence of Spirocheata sp.</title>
        <authorList>
            <person name="Shivani Y."/>
            <person name="Subhash Y."/>
            <person name="Tushar L."/>
            <person name="Sasikala C."/>
            <person name="Ramana C.V."/>
        </authorList>
    </citation>
    <scope>NUCLEOTIDE SEQUENCE [LARGE SCALE GENOMIC DNA]</scope>
    <source>
        <strain evidence="6 7">JC230</strain>
    </source>
</reference>
<dbReference type="EMBL" id="JNUP01000065">
    <property type="protein sequence ID" value="KGE71591.1"/>
    <property type="molecule type" value="Genomic_DNA"/>
</dbReference>